<dbReference type="STRING" id="1618659.UV11_C0006G0030"/>
<dbReference type="Proteomes" id="UP000034036">
    <property type="component" value="Unassembled WGS sequence"/>
</dbReference>
<dbReference type="EMBL" id="LCDF01000006">
    <property type="protein sequence ID" value="KKS48625.1"/>
    <property type="molecule type" value="Genomic_DNA"/>
</dbReference>
<accession>A0A0G0ZIU5</accession>
<reference evidence="1 2" key="1">
    <citation type="journal article" date="2015" name="Nature">
        <title>rRNA introns, odd ribosomes, and small enigmatic genomes across a large radiation of phyla.</title>
        <authorList>
            <person name="Brown C.T."/>
            <person name="Hug L.A."/>
            <person name="Thomas B.C."/>
            <person name="Sharon I."/>
            <person name="Castelle C.J."/>
            <person name="Singh A."/>
            <person name="Wilkins M.J."/>
            <person name="Williams K.H."/>
            <person name="Banfield J.F."/>
        </authorList>
    </citation>
    <scope>NUCLEOTIDE SEQUENCE [LARGE SCALE GENOMIC DNA]</scope>
</reference>
<name>A0A0G0ZIU5_9BACT</name>
<dbReference type="AlphaFoldDB" id="A0A0G0ZIU5"/>
<proteinExistence type="predicted"/>
<evidence type="ECO:0000313" key="1">
    <source>
        <dbReference type="EMBL" id="KKS48625.1"/>
    </source>
</evidence>
<organism evidence="1 2">
    <name type="scientific">Candidatus Giovannonibacteria bacterium GW2011_GWF2_42_19</name>
    <dbReference type="NCBI Taxonomy" id="1618659"/>
    <lineage>
        <taxon>Bacteria</taxon>
        <taxon>Candidatus Giovannoniibacteriota</taxon>
    </lineage>
</organism>
<sequence>MDNVVSDERKLEVIAAFVQQERGKRGLSGYYNGHQPEGSCIHNGEANNILFCQLMVRPPEEWSGELNCPEAVDEVYNFVCWLRTGRP</sequence>
<evidence type="ECO:0000313" key="2">
    <source>
        <dbReference type="Proteomes" id="UP000034036"/>
    </source>
</evidence>
<protein>
    <submittedName>
        <fullName evidence="1">Uncharacterized protein</fullName>
    </submittedName>
</protein>
<gene>
    <name evidence="1" type="ORF">UV11_C0006G0030</name>
</gene>
<comment type="caution">
    <text evidence="1">The sequence shown here is derived from an EMBL/GenBank/DDBJ whole genome shotgun (WGS) entry which is preliminary data.</text>
</comment>